<feature type="region of interest" description="Disordered" evidence="1">
    <location>
        <begin position="1"/>
        <end position="30"/>
    </location>
</feature>
<accession>A0AA96V286</accession>
<dbReference type="RefSeq" id="WP_338103202.1">
    <property type="nucleotide sequence ID" value="NZ_CP131060.1"/>
</dbReference>
<name>A0AA96V286_9EURY</name>
<dbReference type="Proteomes" id="UP001303587">
    <property type="component" value="Chromosome"/>
</dbReference>
<sequence length="193" mass="21705">MSETTEAYSARKNKKNEETKEIETQIEETQPEIPVIQSEIAMSGFPAGTDARTPTVNYDEMLAFNKGVMSSKAKELLEAIKPVYGREKPSNDTAVFERFGTIQIGIMPGSFPTGQLDSKKKAIYESSYMIPGTFMLKQATPQEIVTVRLGFVDLLRLRHEIDVLIEKRKAYIQYSAEIEKNINDAKNAAFDLI</sequence>
<evidence type="ECO:0000256" key="1">
    <source>
        <dbReference type="SAM" id="MobiDB-lite"/>
    </source>
</evidence>
<dbReference type="AlphaFoldDB" id="A0AA96V286"/>
<dbReference type="GeneID" id="89229818"/>
<keyword evidence="3" id="KW-1185">Reference proteome</keyword>
<proteinExistence type="predicted"/>
<reference evidence="2 3" key="1">
    <citation type="submission" date="2023-07" db="EMBL/GenBank/DDBJ databases">
        <title>Closed genoem sequence of Methanosarcinaceae archaeon Ac7.</title>
        <authorList>
            <person name="Poehlein A."/>
            <person name="Protasov E."/>
            <person name="Platt K."/>
            <person name="Reeh H."/>
            <person name="Daniel R."/>
            <person name="Brune A."/>
        </authorList>
    </citation>
    <scope>NUCLEOTIDE SEQUENCE [LARGE SCALE GENOMIC DNA]</scope>
    <source>
        <strain evidence="2 3">Ac7</strain>
    </source>
</reference>
<organism evidence="2 3">
    <name type="scientific">Methanolapillus millepedarum</name>
    <dbReference type="NCBI Taxonomy" id="3028296"/>
    <lineage>
        <taxon>Archaea</taxon>
        <taxon>Methanobacteriati</taxon>
        <taxon>Methanobacteriota</taxon>
        <taxon>Stenosarchaea group</taxon>
        <taxon>Methanomicrobia</taxon>
        <taxon>Methanosarcinales</taxon>
        <taxon>Methanosarcinaceae</taxon>
        <taxon>Methanolapillus</taxon>
    </lineage>
</organism>
<evidence type="ECO:0000313" key="2">
    <source>
        <dbReference type="EMBL" id="WNY25164.1"/>
    </source>
</evidence>
<evidence type="ECO:0000313" key="3">
    <source>
        <dbReference type="Proteomes" id="UP001303587"/>
    </source>
</evidence>
<dbReference type="EMBL" id="CP131060">
    <property type="protein sequence ID" value="WNY25164.1"/>
    <property type="molecule type" value="Genomic_DNA"/>
</dbReference>
<protein>
    <submittedName>
        <fullName evidence="2">Uncharacterized protein</fullName>
    </submittedName>
</protein>
<gene>
    <name evidence="2" type="ORF">MsAc7_07060</name>
</gene>